<evidence type="ECO:0000256" key="6">
    <source>
        <dbReference type="ARBA" id="ARBA00023224"/>
    </source>
</evidence>
<dbReference type="KEGG" id="cate:C2869_06320"/>
<reference evidence="12 13" key="1">
    <citation type="submission" date="2018-01" db="EMBL/GenBank/DDBJ databases">
        <title>Genome sequence of a Cantenovulum-like bacteria.</title>
        <authorList>
            <person name="Tan W.R."/>
            <person name="Lau N.-S."/>
            <person name="Go F."/>
            <person name="Amirul A.-A.A."/>
        </authorList>
    </citation>
    <scope>NUCLEOTIDE SEQUENCE [LARGE SCALE GENOMIC DNA]</scope>
    <source>
        <strain evidence="12 13">CCB-QB4</strain>
    </source>
</reference>
<comment type="similarity">
    <text evidence="7">Belongs to the methyl-accepting chemotaxis (MCP) protein family.</text>
</comment>
<proteinExistence type="inferred from homology"/>
<dbReference type="InterPro" id="IPR004089">
    <property type="entry name" value="MCPsignal_dom"/>
</dbReference>
<keyword evidence="6 8" id="KW-0807">Transducer</keyword>
<evidence type="ECO:0000256" key="8">
    <source>
        <dbReference type="PROSITE-ProRule" id="PRU00284"/>
    </source>
</evidence>
<evidence type="ECO:0000313" key="12">
    <source>
        <dbReference type="EMBL" id="AWB66078.1"/>
    </source>
</evidence>
<evidence type="ECO:0000313" key="13">
    <source>
        <dbReference type="Proteomes" id="UP000244441"/>
    </source>
</evidence>
<dbReference type="EMBL" id="CP026604">
    <property type="protein sequence ID" value="AWB66078.1"/>
    <property type="molecule type" value="Genomic_DNA"/>
</dbReference>
<dbReference type="Gene3D" id="1.10.287.950">
    <property type="entry name" value="Methyl-accepting chemotaxis protein"/>
    <property type="match status" value="1"/>
</dbReference>
<feature type="domain" description="Methyl-accepting transducer" evidence="10">
    <location>
        <begin position="291"/>
        <end position="527"/>
    </location>
</feature>
<dbReference type="InterPro" id="IPR033480">
    <property type="entry name" value="sCache_2"/>
</dbReference>
<protein>
    <recommendedName>
        <fullName evidence="14">Methyl-accepting chemotaxis protein</fullName>
    </recommendedName>
</protein>
<accession>A0A2S0VPD8</accession>
<dbReference type="AlphaFoldDB" id="A0A2S0VPD8"/>
<dbReference type="InterPro" id="IPR003660">
    <property type="entry name" value="HAMP_dom"/>
</dbReference>
<keyword evidence="13" id="KW-1185">Reference proteome</keyword>
<comment type="subcellular location">
    <subcellularLocation>
        <location evidence="1">Cell membrane</location>
        <topology evidence="1">Multi-pass membrane protein</topology>
    </subcellularLocation>
</comment>
<dbReference type="InterPro" id="IPR004010">
    <property type="entry name" value="Double_Cache_2"/>
</dbReference>
<feature type="transmembrane region" description="Helical" evidence="9">
    <location>
        <begin position="213"/>
        <end position="232"/>
    </location>
</feature>
<evidence type="ECO:0000256" key="1">
    <source>
        <dbReference type="ARBA" id="ARBA00004651"/>
    </source>
</evidence>
<evidence type="ECO:0000259" key="11">
    <source>
        <dbReference type="PROSITE" id="PS50885"/>
    </source>
</evidence>
<feature type="domain" description="HAMP" evidence="11">
    <location>
        <begin position="232"/>
        <end position="286"/>
    </location>
</feature>
<keyword evidence="3 9" id="KW-0812">Transmembrane</keyword>
<dbReference type="Pfam" id="PF08269">
    <property type="entry name" value="dCache_2"/>
    <property type="match status" value="1"/>
</dbReference>
<dbReference type="Pfam" id="PF00015">
    <property type="entry name" value="MCPsignal"/>
    <property type="match status" value="1"/>
</dbReference>
<dbReference type="FunFam" id="1.10.287.950:FF:000001">
    <property type="entry name" value="Methyl-accepting chemotaxis sensory transducer"/>
    <property type="match status" value="1"/>
</dbReference>
<dbReference type="CDD" id="cd06225">
    <property type="entry name" value="HAMP"/>
    <property type="match status" value="1"/>
</dbReference>
<evidence type="ECO:0000259" key="10">
    <source>
        <dbReference type="PROSITE" id="PS50111"/>
    </source>
</evidence>
<dbReference type="SUPFAM" id="SSF58104">
    <property type="entry name" value="Methyl-accepting chemotaxis protein (MCP) signaling domain"/>
    <property type="match status" value="1"/>
</dbReference>
<dbReference type="PROSITE" id="PS50885">
    <property type="entry name" value="HAMP"/>
    <property type="match status" value="1"/>
</dbReference>
<evidence type="ECO:0000256" key="3">
    <source>
        <dbReference type="ARBA" id="ARBA00022692"/>
    </source>
</evidence>
<organism evidence="12 13">
    <name type="scientific">Saccharobesus litoralis</name>
    <dbReference type="NCBI Taxonomy" id="2172099"/>
    <lineage>
        <taxon>Bacteria</taxon>
        <taxon>Pseudomonadati</taxon>
        <taxon>Pseudomonadota</taxon>
        <taxon>Gammaproteobacteria</taxon>
        <taxon>Alteromonadales</taxon>
        <taxon>Alteromonadaceae</taxon>
        <taxon>Saccharobesus</taxon>
    </lineage>
</organism>
<evidence type="ECO:0000256" key="7">
    <source>
        <dbReference type="ARBA" id="ARBA00029447"/>
    </source>
</evidence>
<evidence type="ECO:0000256" key="4">
    <source>
        <dbReference type="ARBA" id="ARBA00022989"/>
    </source>
</evidence>
<evidence type="ECO:0000256" key="5">
    <source>
        <dbReference type="ARBA" id="ARBA00023136"/>
    </source>
</evidence>
<evidence type="ECO:0000256" key="9">
    <source>
        <dbReference type="SAM" id="Phobius"/>
    </source>
</evidence>
<dbReference type="GO" id="GO:0006935">
    <property type="term" value="P:chemotaxis"/>
    <property type="evidence" value="ECO:0007669"/>
    <property type="project" value="UniProtKB-ARBA"/>
</dbReference>
<dbReference type="Proteomes" id="UP000244441">
    <property type="component" value="Chromosome"/>
</dbReference>
<keyword evidence="5 9" id="KW-0472">Membrane</keyword>
<name>A0A2S0VPD8_9ALTE</name>
<dbReference type="CDD" id="cd18774">
    <property type="entry name" value="PDC2_HK_sensor"/>
    <property type="match status" value="1"/>
</dbReference>
<dbReference type="GO" id="GO:0007165">
    <property type="term" value="P:signal transduction"/>
    <property type="evidence" value="ECO:0007669"/>
    <property type="project" value="UniProtKB-KW"/>
</dbReference>
<evidence type="ECO:0008006" key="14">
    <source>
        <dbReference type="Google" id="ProtNLM"/>
    </source>
</evidence>
<dbReference type="SMART" id="SM00283">
    <property type="entry name" value="MA"/>
    <property type="match status" value="1"/>
</dbReference>
<dbReference type="SMART" id="SM00304">
    <property type="entry name" value="HAMP"/>
    <property type="match status" value="1"/>
</dbReference>
<sequence>MLKKMKLLKNKLLAICTLPLIIISVILLWVTLNELESFKQQQIERERATLLAQKKNELKSLVLLALSSMDGILKQAPSDSRDQAIKDMIYRLRFGEGTYFFINSYDLYAIANGRVGPKPAKKLNIDPNKFPGRKHPLIEMVDVAKQGGGFIHYTAFKKLGDEDQAPKLAYAQNIPGYDWLIGTGYFIDDIEVMVQKKIDSFDSTFQRITTKTVITAIVILIVCWSACLMLILKALRPLDNMNEALQDIAHGNGDLTHKLKVESDDEVGRCAKSFNDFSEKIRQIVKNVTDEASIINDATVSLDNSSKVSLKLVEEQRIKTEYLNQVIYEMVASAQEITKNGNRAASAANDATNEASATSEALLKAVNKLQSLDDDIQQSSVAMNELERETDAIGSVLEVIQQIAEQTNLLALNAAIEAARAGEQGRGFAVVADEVRTLASRTQASTEEIREMIDKLQSGAANAAAAMQVSKASSMEARDVAVASNESLQKVNLAIKVINEVNSVVATAAAQQTSVTEELNKNLHDLHELTSNTEQESRIVTETGQKLKSNVLVLNKEVGCFTV</sequence>
<dbReference type="PANTHER" id="PTHR32089">
    <property type="entry name" value="METHYL-ACCEPTING CHEMOTAXIS PROTEIN MCPB"/>
    <property type="match status" value="1"/>
</dbReference>
<dbReference type="GO" id="GO:0005886">
    <property type="term" value="C:plasma membrane"/>
    <property type="evidence" value="ECO:0007669"/>
    <property type="project" value="UniProtKB-SubCell"/>
</dbReference>
<evidence type="ECO:0000256" key="2">
    <source>
        <dbReference type="ARBA" id="ARBA00022475"/>
    </source>
</evidence>
<gene>
    <name evidence="12" type="ORF">C2869_06320</name>
</gene>
<dbReference type="Pfam" id="PF00672">
    <property type="entry name" value="HAMP"/>
    <property type="match status" value="1"/>
</dbReference>
<keyword evidence="4 9" id="KW-1133">Transmembrane helix</keyword>
<dbReference type="CDD" id="cd11386">
    <property type="entry name" value="MCP_signal"/>
    <property type="match status" value="1"/>
</dbReference>
<dbReference type="PROSITE" id="PS50111">
    <property type="entry name" value="CHEMOTAXIS_TRANSDUC_2"/>
    <property type="match status" value="1"/>
</dbReference>
<feature type="transmembrane region" description="Helical" evidence="9">
    <location>
        <begin position="12"/>
        <end position="32"/>
    </location>
</feature>
<dbReference type="PANTHER" id="PTHR32089:SF119">
    <property type="entry name" value="METHYL-ACCEPTING CHEMOTAXIS PROTEIN CTPL"/>
    <property type="match status" value="1"/>
</dbReference>
<keyword evidence="2" id="KW-1003">Cell membrane</keyword>
<dbReference type="SMART" id="SM01049">
    <property type="entry name" value="Cache_2"/>
    <property type="match status" value="1"/>
</dbReference>
<dbReference type="Gene3D" id="3.30.450.20">
    <property type="entry name" value="PAS domain"/>
    <property type="match status" value="1"/>
</dbReference>